<feature type="transmembrane region" description="Helical" evidence="1">
    <location>
        <begin position="40"/>
        <end position="61"/>
    </location>
</feature>
<dbReference type="Pfam" id="PF04070">
    <property type="entry name" value="DUF378"/>
    <property type="match status" value="1"/>
</dbReference>
<dbReference type="EMBL" id="CP142435">
    <property type="protein sequence ID" value="XBC50387.1"/>
    <property type="molecule type" value="Genomic_DNA"/>
</dbReference>
<protein>
    <submittedName>
        <fullName evidence="3">DUF378 domain-containing protein</fullName>
    </submittedName>
</protein>
<reference evidence="3" key="1">
    <citation type="submission" date="2023-12" db="EMBL/GenBank/DDBJ databases">
        <title>Dolosigranulum savutii sp. nov. isolated from human upper respiratory samples collected in Botswana.</title>
        <authorList>
            <person name="Kelly M.S."/>
        </authorList>
    </citation>
    <scope>NUCLEOTIDE SEQUENCE</scope>
    <source>
        <strain evidence="5">MSK211</strain>
        <strain evidence="4">MSK294</strain>
        <strain evidence="3">MSK312</strain>
        <strain evidence="2">MSK433</strain>
    </source>
</reference>
<dbReference type="KEGG" id="dst:VUQ06_03965"/>
<evidence type="ECO:0000313" key="4">
    <source>
        <dbReference type="EMBL" id="XBC50387.1"/>
    </source>
</evidence>
<dbReference type="EMBL" id="CP142434">
    <property type="protein sequence ID" value="XBC47723.1"/>
    <property type="molecule type" value="Genomic_DNA"/>
</dbReference>
<dbReference type="AlphaFoldDB" id="A0AB74TXS0"/>
<dbReference type="PANTHER" id="PTHR37304:SF1">
    <property type="entry name" value="MEMBRANE PROTEIN"/>
    <property type="match status" value="1"/>
</dbReference>
<dbReference type="EMBL" id="CP142433">
    <property type="protein sequence ID" value="XBC45263.1"/>
    <property type="molecule type" value="Genomic_DNA"/>
</dbReference>
<gene>
    <name evidence="4" type="ORF">VUQ06_03965</name>
    <name evidence="5" type="ORF">VUQ07_05140</name>
    <name evidence="2" type="ORF">VUQ08_05035</name>
    <name evidence="3" type="ORF">VUQ09_09360</name>
</gene>
<dbReference type="PANTHER" id="PTHR37304">
    <property type="entry name" value="MEMBRANE PROTEIN-RELATED"/>
    <property type="match status" value="1"/>
</dbReference>
<name>A0AB74TXS0_9LACT</name>
<evidence type="ECO:0000313" key="3">
    <source>
        <dbReference type="EMBL" id="XBC47723.1"/>
    </source>
</evidence>
<keyword evidence="1" id="KW-0812">Transmembrane</keyword>
<keyword evidence="1" id="KW-1133">Transmembrane helix</keyword>
<evidence type="ECO:0000256" key="1">
    <source>
        <dbReference type="SAM" id="Phobius"/>
    </source>
</evidence>
<evidence type="ECO:0000313" key="5">
    <source>
        <dbReference type="EMBL" id="XBC50662.1"/>
    </source>
</evidence>
<accession>A0AB74TXS0</accession>
<dbReference type="InterPro" id="IPR007211">
    <property type="entry name" value="DUF378"/>
</dbReference>
<dbReference type="EMBL" id="CP142436">
    <property type="protein sequence ID" value="XBC50662.1"/>
    <property type="molecule type" value="Genomic_DNA"/>
</dbReference>
<organism evidence="3">
    <name type="scientific">Dolosigranulum savutiense</name>
    <dbReference type="NCBI Taxonomy" id="3110288"/>
    <lineage>
        <taxon>Bacteria</taxon>
        <taxon>Bacillati</taxon>
        <taxon>Bacillota</taxon>
        <taxon>Bacilli</taxon>
        <taxon>Lactobacillales</taxon>
        <taxon>Carnobacteriaceae</taxon>
        <taxon>Dolosigranulum</taxon>
    </lineage>
</organism>
<evidence type="ECO:0000313" key="2">
    <source>
        <dbReference type="EMBL" id="XBC45263.1"/>
    </source>
</evidence>
<sequence length="73" mass="8145">MKFIDRLALILTILGGIHLLLVGAIQVDVFEVIFGPDNQQAIHISYIIIGLSALWCLKYFSYTPKGGSRLRGR</sequence>
<dbReference type="RefSeq" id="WP_347297820.1">
    <property type="nucleotide sequence ID" value="NZ_CP142433.1"/>
</dbReference>
<proteinExistence type="predicted"/>
<keyword evidence="1" id="KW-0472">Membrane</keyword>